<reference evidence="1" key="1">
    <citation type="submission" date="2017-12" db="EMBL/GenBank/DDBJ databases">
        <authorList>
            <person name="Katneni V.K."/>
            <person name="Shekhar M.S."/>
            <person name="Otta S.K."/>
            <person name="Karthic K."/>
            <person name="Jangam A.K."/>
            <person name="Gopikrishna G."/>
            <person name="Vijayan K.K."/>
        </authorList>
    </citation>
    <scope>NUCLEOTIDE SEQUENCE [LARGE SCALE GENOMIC DNA]</scope>
    <source>
        <strain evidence="1">IN_AP4RU</strain>
    </source>
</reference>
<name>A0A2I6SBW6_9VIRU</name>
<protein>
    <submittedName>
        <fullName evidence="1">WSSV252</fullName>
    </submittedName>
</protein>
<proteinExistence type="predicted"/>
<reference evidence="1" key="2">
    <citation type="journal article" date="2018" name="Genome Announc.">
        <title>First Report of a Complete Genome Sequence of White spot syndrome virus from India.</title>
        <authorList>
            <person name="Vinaya Kumar K."/>
            <person name="Shekhar M.S."/>
            <person name="Otta S.K."/>
            <person name="Karthic K."/>
            <person name="Ashok Kumar J."/>
            <person name="Gopikrishna G."/>
            <person name="Vijayan K.K."/>
        </authorList>
    </citation>
    <scope>NUCLEOTIDE SEQUENCE</scope>
    <source>
        <strain evidence="1">IN_AP4RU</strain>
    </source>
</reference>
<organism evidence="1">
    <name type="scientific">White spot syndrome virus</name>
    <dbReference type="NCBI Taxonomy" id="342409"/>
    <lineage>
        <taxon>Viruses</taxon>
        <taxon>Viruses incertae sedis</taxon>
        <taxon>Naldaviricetes</taxon>
        <taxon>Nimaviridae</taxon>
        <taxon>Whispovirus</taxon>
    </lineage>
</organism>
<dbReference type="Proteomes" id="UP000267352">
    <property type="component" value="Segment"/>
</dbReference>
<evidence type="ECO:0000313" key="1">
    <source>
        <dbReference type="EMBL" id="AUO15063.1"/>
    </source>
</evidence>
<dbReference type="EMBL" id="MG702567">
    <property type="protein sequence ID" value="AUO15063.1"/>
    <property type="molecule type" value="Genomic_DNA"/>
</dbReference>
<accession>A0A2I6SBW6</accession>
<sequence>MCTDEAGWAHFCLLASAEAYRRIRYGRGEFGPEKHSLAETINRQVQDM</sequence>